<feature type="region of interest" description="Disordered" evidence="1">
    <location>
        <begin position="19"/>
        <end position="41"/>
    </location>
</feature>
<dbReference type="Proteomes" id="UP000236546">
    <property type="component" value="Unassembled WGS sequence"/>
</dbReference>
<evidence type="ECO:0000256" key="2">
    <source>
        <dbReference type="SAM" id="SignalP"/>
    </source>
</evidence>
<organism evidence="3 4">
    <name type="scientific">Trichoderma gamsii</name>
    <dbReference type="NCBI Taxonomy" id="398673"/>
    <lineage>
        <taxon>Eukaryota</taxon>
        <taxon>Fungi</taxon>
        <taxon>Dikarya</taxon>
        <taxon>Ascomycota</taxon>
        <taxon>Pezizomycotina</taxon>
        <taxon>Sordariomycetes</taxon>
        <taxon>Hypocreomycetidae</taxon>
        <taxon>Hypocreales</taxon>
        <taxon>Hypocreaceae</taxon>
        <taxon>Trichoderma</taxon>
    </lineage>
</organism>
<feature type="compositionally biased region" description="Basic and acidic residues" evidence="1">
    <location>
        <begin position="159"/>
        <end position="175"/>
    </location>
</feature>
<feature type="chain" id="PRO_5014461451" evidence="2">
    <location>
        <begin position="17"/>
        <end position="197"/>
    </location>
</feature>
<dbReference type="AlphaFoldDB" id="A0A2K0TRD8"/>
<proteinExistence type="predicted"/>
<feature type="compositionally biased region" description="Basic residues" evidence="1">
    <location>
        <begin position="85"/>
        <end position="98"/>
    </location>
</feature>
<feature type="region of interest" description="Disordered" evidence="1">
    <location>
        <begin position="113"/>
        <end position="197"/>
    </location>
</feature>
<feature type="compositionally biased region" description="Low complexity" evidence="1">
    <location>
        <begin position="113"/>
        <end position="133"/>
    </location>
</feature>
<evidence type="ECO:0000313" key="3">
    <source>
        <dbReference type="EMBL" id="PNP48094.1"/>
    </source>
</evidence>
<comment type="caution">
    <text evidence="3">The sequence shown here is derived from an EMBL/GenBank/DDBJ whole genome shotgun (WGS) entry which is preliminary data.</text>
</comment>
<evidence type="ECO:0000313" key="4">
    <source>
        <dbReference type="Proteomes" id="UP000236546"/>
    </source>
</evidence>
<protein>
    <submittedName>
        <fullName evidence="3">Uncharacterized protein</fullName>
    </submittedName>
</protein>
<name>A0A2K0TRD8_9HYPO</name>
<keyword evidence="2" id="KW-0732">Signal</keyword>
<reference evidence="3 4" key="1">
    <citation type="submission" date="2017-02" db="EMBL/GenBank/DDBJ databases">
        <title>Genomes of Trichoderma spp. with biocontrol activity.</title>
        <authorList>
            <person name="Gardiner D."/>
            <person name="Kazan K."/>
            <person name="Vos C."/>
            <person name="Harvey P."/>
        </authorList>
    </citation>
    <scope>NUCLEOTIDE SEQUENCE [LARGE SCALE GENOMIC DNA]</scope>
    <source>
        <strain evidence="3 4">A5MH</strain>
    </source>
</reference>
<feature type="signal peptide" evidence="2">
    <location>
        <begin position="1"/>
        <end position="16"/>
    </location>
</feature>
<dbReference type="EMBL" id="MTYH01000010">
    <property type="protein sequence ID" value="PNP48094.1"/>
    <property type="molecule type" value="Genomic_DNA"/>
</dbReference>
<evidence type="ECO:0000256" key="1">
    <source>
        <dbReference type="SAM" id="MobiDB-lite"/>
    </source>
</evidence>
<gene>
    <name evidence="3" type="ORF">TGAMA5MH_00751</name>
</gene>
<feature type="region of interest" description="Disordered" evidence="1">
    <location>
        <begin position="80"/>
        <end position="101"/>
    </location>
</feature>
<dbReference type="OrthoDB" id="4900548at2759"/>
<sequence length="197" mass="21242">MALVIGLVAAAARALASDHNGSNPGYNGSGQNSNNNGYTNGYNSNGYTRGYNNGYANDNYNGNNATHYVPYAAYGTCSHMTGSRRSTRRMERRMRKAERKAERNDMIMSLITSGSRSRAAAAPASSQPVSGVSYRNHGEGPAPRGVSSSEAQGSVAGSCRDRIPEGYRWRDEQSRSARSSMDGLPSYEQAVQKPRKS</sequence>
<accession>A0A2K0TRD8</accession>